<organism evidence="1 2">
    <name type="scientific">Dipteronia dyeriana</name>
    <dbReference type="NCBI Taxonomy" id="168575"/>
    <lineage>
        <taxon>Eukaryota</taxon>
        <taxon>Viridiplantae</taxon>
        <taxon>Streptophyta</taxon>
        <taxon>Embryophyta</taxon>
        <taxon>Tracheophyta</taxon>
        <taxon>Spermatophyta</taxon>
        <taxon>Magnoliopsida</taxon>
        <taxon>eudicotyledons</taxon>
        <taxon>Gunneridae</taxon>
        <taxon>Pentapetalae</taxon>
        <taxon>rosids</taxon>
        <taxon>malvids</taxon>
        <taxon>Sapindales</taxon>
        <taxon>Sapindaceae</taxon>
        <taxon>Hippocastanoideae</taxon>
        <taxon>Acereae</taxon>
        <taxon>Dipteronia</taxon>
    </lineage>
</organism>
<evidence type="ECO:0000313" key="2">
    <source>
        <dbReference type="Proteomes" id="UP001280121"/>
    </source>
</evidence>
<sequence>MDVKRWKWWRICSDDGEAMPASLKGFLEVERRFRASTRRGSSGGGGGCTATTVTRSRLRWGGFWRWSRDAGSLGLDVFRGGGGGVEGCGDGKIGG</sequence>
<dbReference type="Proteomes" id="UP001280121">
    <property type="component" value="Unassembled WGS sequence"/>
</dbReference>
<comment type="caution">
    <text evidence="1">The sequence shown here is derived from an EMBL/GenBank/DDBJ whole genome shotgun (WGS) entry which is preliminary data.</text>
</comment>
<protein>
    <submittedName>
        <fullName evidence="1">Uncharacterized protein</fullName>
    </submittedName>
</protein>
<accession>A0AAE0CN90</accession>
<name>A0AAE0CN90_9ROSI</name>
<gene>
    <name evidence="1" type="ORF">Ddye_010542</name>
</gene>
<keyword evidence="2" id="KW-1185">Reference proteome</keyword>
<proteinExistence type="predicted"/>
<dbReference type="EMBL" id="JANJYI010000003">
    <property type="protein sequence ID" value="KAK2657490.1"/>
    <property type="molecule type" value="Genomic_DNA"/>
</dbReference>
<evidence type="ECO:0000313" key="1">
    <source>
        <dbReference type="EMBL" id="KAK2657490.1"/>
    </source>
</evidence>
<reference evidence="1" key="1">
    <citation type="journal article" date="2023" name="Plant J.">
        <title>Genome sequences and population genomics provide insights into the demographic history, inbreeding, and mutation load of two 'living fossil' tree species of Dipteronia.</title>
        <authorList>
            <person name="Feng Y."/>
            <person name="Comes H.P."/>
            <person name="Chen J."/>
            <person name="Zhu S."/>
            <person name="Lu R."/>
            <person name="Zhang X."/>
            <person name="Li P."/>
            <person name="Qiu J."/>
            <person name="Olsen K.M."/>
            <person name="Qiu Y."/>
        </authorList>
    </citation>
    <scope>NUCLEOTIDE SEQUENCE</scope>
    <source>
        <strain evidence="1">KIB01</strain>
    </source>
</reference>
<dbReference type="AlphaFoldDB" id="A0AAE0CN90"/>